<dbReference type="Proteomes" id="UP001527202">
    <property type="component" value="Unassembled WGS sequence"/>
</dbReference>
<name>A0ABT4FDL9_9BACL</name>
<evidence type="ECO:0000313" key="2">
    <source>
        <dbReference type="Proteomes" id="UP001527202"/>
    </source>
</evidence>
<accession>A0ABT4FDL9</accession>
<gene>
    <name evidence="1" type="ORF">M5X16_12440</name>
</gene>
<evidence type="ECO:0000313" key="1">
    <source>
        <dbReference type="EMBL" id="MCY9596582.1"/>
    </source>
</evidence>
<dbReference type="EMBL" id="JAMDMJ010000013">
    <property type="protein sequence ID" value="MCY9596582.1"/>
    <property type="molecule type" value="Genomic_DNA"/>
</dbReference>
<reference evidence="1 2" key="1">
    <citation type="submission" date="2022-05" db="EMBL/GenBank/DDBJ databases">
        <title>Genome Sequencing of Bee-Associated Microbes.</title>
        <authorList>
            <person name="Dunlap C."/>
        </authorList>
    </citation>
    <scope>NUCLEOTIDE SEQUENCE [LARGE SCALE GENOMIC DNA]</scope>
    <source>
        <strain evidence="1 2">NRRL B-23120</strain>
    </source>
</reference>
<sequence length="52" mass="5811">MKTRTQRIMLTTPFTLAVLMIAIKIDTILYILVGTFIVGPVCAWVGRGTKEE</sequence>
<dbReference type="RefSeq" id="WP_156972783.1">
    <property type="nucleotide sequence ID" value="NZ_CP026520.1"/>
</dbReference>
<dbReference type="GeneID" id="95379035"/>
<comment type="caution">
    <text evidence="1">The sequence shown here is derived from an EMBL/GenBank/DDBJ whole genome shotgun (WGS) entry which is preliminary data.</text>
</comment>
<protein>
    <submittedName>
        <fullName evidence="1">Uncharacterized protein</fullName>
    </submittedName>
</protein>
<organism evidence="1 2">
    <name type="scientific">Paenibacillus chitinolyticus</name>
    <dbReference type="NCBI Taxonomy" id="79263"/>
    <lineage>
        <taxon>Bacteria</taxon>
        <taxon>Bacillati</taxon>
        <taxon>Bacillota</taxon>
        <taxon>Bacilli</taxon>
        <taxon>Bacillales</taxon>
        <taxon>Paenibacillaceae</taxon>
        <taxon>Paenibacillus</taxon>
    </lineage>
</organism>
<proteinExistence type="predicted"/>
<keyword evidence="2" id="KW-1185">Reference proteome</keyword>